<comment type="caution">
    <text evidence="2">The sequence shown here is derived from an EMBL/GenBank/DDBJ whole genome shotgun (WGS) entry which is preliminary data.</text>
</comment>
<dbReference type="PANTHER" id="PTHR42241">
    <property type="entry name" value="HYPOTHETICAL MEMBRANE PROTEIN, CONSERVED, DUF998 FAMILY"/>
    <property type="match status" value="1"/>
</dbReference>
<keyword evidence="1" id="KW-1133">Transmembrane helix</keyword>
<keyword evidence="1" id="KW-0812">Transmembrane</keyword>
<name>A0A124FFK3_9EURY</name>
<dbReference type="AlphaFoldDB" id="A0A124FFK3"/>
<feature type="transmembrane region" description="Helical" evidence="1">
    <location>
        <begin position="49"/>
        <end position="69"/>
    </location>
</feature>
<evidence type="ECO:0008006" key="4">
    <source>
        <dbReference type="Google" id="ProtNLM"/>
    </source>
</evidence>
<dbReference type="EMBL" id="LGFD01000004">
    <property type="protein sequence ID" value="KUK18384.1"/>
    <property type="molecule type" value="Genomic_DNA"/>
</dbReference>
<feature type="transmembrane region" description="Helical" evidence="1">
    <location>
        <begin position="76"/>
        <end position="95"/>
    </location>
</feature>
<reference evidence="3" key="1">
    <citation type="journal article" date="2015" name="MBio">
        <title>Genome-Resolved Metagenomic Analysis Reveals Roles for Candidate Phyla and Other Microbial Community Members in Biogeochemical Transformations in Oil Reservoirs.</title>
        <authorList>
            <person name="Hu P."/>
            <person name="Tom L."/>
            <person name="Singh A."/>
            <person name="Thomas B.C."/>
            <person name="Baker B.J."/>
            <person name="Piceno Y.M."/>
            <person name="Andersen G.L."/>
            <person name="Banfield J.F."/>
        </authorList>
    </citation>
    <scope>NUCLEOTIDE SEQUENCE [LARGE SCALE GENOMIC DNA]</scope>
</reference>
<dbReference type="Proteomes" id="UP000053911">
    <property type="component" value="Unassembled WGS sequence"/>
</dbReference>
<evidence type="ECO:0000313" key="3">
    <source>
        <dbReference type="Proteomes" id="UP000053911"/>
    </source>
</evidence>
<evidence type="ECO:0000256" key="1">
    <source>
        <dbReference type="SAM" id="Phobius"/>
    </source>
</evidence>
<keyword evidence="1" id="KW-0472">Membrane</keyword>
<dbReference type="Pfam" id="PF06197">
    <property type="entry name" value="DUF998"/>
    <property type="match status" value="1"/>
</dbReference>
<protein>
    <recommendedName>
        <fullName evidence="4">DUF998 domain-containing protein</fullName>
    </recommendedName>
</protein>
<dbReference type="PANTHER" id="PTHR42241:SF2">
    <property type="entry name" value="HYPOTHETICAL MEMBRANE PROTEIN, CONSERVED, DUF998 FAMILY"/>
    <property type="match status" value="1"/>
</dbReference>
<feature type="transmembrane region" description="Helical" evidence="1">
    <location>
        <begin position="154"/>
        <end position="174"/>
    </location>
</feature>
<dbReference type="InterPro" id="IPR009339">
    <property type="entry name" value="DUF998"/>
</dbReference>
<feature type="transmembrane region" description="Helical" evidence="1">
    <location>
        <begin position="130"/>
        <end position="148"/>
    </location>
</feature>
<feature type="transmembrane region" description="Helical" evidence="1">
    <location>
        <begin position="9"/>
        <end position="29"/>
    </location>
</feature>
<proteinExistence type="predicted"/>
<gene>
    <name evidence="2" type="ORF">XD54_0298</name>
</gene>
<accession>A0A124FFK3</accession>
<evidence type="ECO:0000313" key="2">
    <source>
        <dbReference type="EMBL" id="KUK18384.1"/>
    </source>
</evidence>
<feature type="transmembrane region" description="Helical" evidence="1">
    <location>
        <begin position="101"/>
        <end position="121"/>
    </location>
</feature>
<dbReference type="PATRIC" id="fig|172049.5.peg.855"/>
<sequence length="178" mass="20267">MSMKKWVKVLGFSFPFLAFGGIFITIHLNPWFSLTENALSDMGSIKNPIGYFFNFLLILLGFVGMVFGVEMLKEKTVTILFPLGMFSLLLVGVFPEEYKPHSFFALSFYILLFADIFIYGLRKRRKNSSAIAWLLGSPIVFMMMLYLTKVFEGLAIPELVGALFINAWIIYLTLGVEE</sequence>
<organism evidence="2 3">
    <name type="scientific">Thermococcus sibiricus</name>
    <dbReference type="NCBI Taxonomy" id="172049"/>
    <lineage>
        <taxon>Archaea</taxon>
        <taxon>Methanobacteriati</taxon>
        <taxon>Methanobacteriota</taxon>
        <taxon>Thermococci</taxon>
        <taxon>Thermococcales</taxon>
        <taxon>Thermococcaceae</taxon>
        <taxon>Thermococcus</taxon>
    </lineage>
</organism>